<dbReference type="Proteomes" id="UP000294368">
    <property type="component" value="Chromosome"/>
</dbReference>
<keyword evidence="11 14" id="KW-1208">Phospholipid metabolism</keyword>
<dbReference type="SMART" id="SM00563">
    <property type="entry name" value="PlsC"/>
    <property type="match status" value="1"/>
</dbReference>
<protein>
    <recommendedName>
        <fullName evidence="6 14">Glycerol-3-phosphate acyltransferase</fullName>
        <shortName evidence="14">GPAT</shortName>
        <ecNumber evidence="5 14">2.3.1.15</ecNumber>
    </recommendedName>
</protein>
<dbReference type="Pfam" id="PF01553">
    <property type="entry name" value="Acyltransferase"/>
    <property type="match status" value="1"/>
</dbReference>
<evidence type="ECO:0000256" key="5">
    <source>
        <dbReference type="ARBA" id="ARBA00013113"/>
    </source>
</evidence>
<evidence type="ECO:0000256" key="4">
    <source>
        <dbReference type="ARBA" id="ARBA00007937"/>
    </source>
</evidence>
<keyword evidence="14" id="KW-0443">Lipid metabolism</keyword>
<dbReference type="PIRSF" id="PIRSF000437">
    <property type="entry name" value="GPAT_DHAPAT"/>
    <property type="match status" value="1"/>
</dbReference>
<evidence type="ECO:0000259" key="15">
    <source>
        <dbReference type="SMART" id="SM00563"/>
    </source>
</evidence>
<evidence type="ECO:0000256" key="9">
    <source>
        <dbReference type="ARBA" id="ARBA00023136"/>
    </source>
</evidence>
<accession>A0A451D9L3</accession>
<evidence type="ECO:0000256" key="2">
    <source>
        <dbReference type="ARBA" id="ARBA00004765"/>
    </source>
</evidence>
<dbReference type="PANTHER" id="PTHR12563:SF17">
    <property type="entry name" value="DIHYDROXYACETONE PHOSPHATE ACYLTRANSFERASE"/>
    <property type="match status" value="1"/>
</dbReference>
<dbReference type="AlphaFoldDB" id="A0A451D9L3"/>
<reference evidence="16 17" key="1">
    <citation type="submission" date="2019-02" db="EMBL/GenBank/DDBJ databases">
        <authorList>
            <person name="Manzano-Marin A."/>
            <person name="Manzano-Marin A."/>
        </authorList>
    </citation>
    <scope>NUCLEOTIDE SEQUENCE [LARGE SCALE GENOMIC DNA]</scope>
    <source>
        <strain evidence="16 17">ErCikochiana</strain>
    </source>
</reference>
<evidence type="ECO:0000256" key="13">
    <source>
        <dbReference type="ARBA" id="ARBA00048427"/>
    </source>
</evidence>
<evidence type="ECO:0000256" key="12">
    <source>
        <dbReference type="ARBA" id="ARBA00023315"/>
    </source>
</evidence>
<dbReference type="EMBL" id="LR217715">
    <property type="protein sequence ID" value="VFP82936.1"/>
    <property type="molecule type" value="Genomic_DNA"/>
</dbReference>
<comment type="catalytic activity">
    <reaction evidence="13 14">
        <text>sn-glycerol 3-phosphate + an acyl-CoA = a 1-acyl-sn-glycero-3-phosphate + CoA</text>
        <dbReference type="Rhea" id="RHEA:15325"/>
        <dbReference type="ChEBI" id="CHEBI:57287"/>
        <dbReference type="ChEBI" id="CHEBI:57597"/>
        <dbReference type="ChEBI" id="CHEBI:57970"/>
        <dbReference type="ChEBI" id="CHEBI:58342"/>
        <dbReference type="EC" id="2.3.1.15"/>
    </reaction>
</comment>
<keyword evidence="7 14" id="KW-1003">Cell membrane</keyword>
<dbReference type="UniPathway" id="UPA00557">
    <property type="reaction ID" value="UER00612"/>
</dbReference>
<feature type="short sequence motif" description="HXXXXD motif" evidence="14">
    <location>
        <begin position="303"/>
        <end position="308"/>
    </location>
</feature>
<gene>
    <name evidence="14 16" type="primary">plsB</name>
    <name evidence="16" type="ORF">ERCIKOCA2762_180</name>
</gene>
<comment type="subcellular location">
    <subcellularLocation>
        <location evidence="1 14">Cell membrane</location>
        <topology evidence="1 14">Peripheral membrane protein</topology>
        <orientation evidence="1 14">Cytoplasmic side</orientation>
    </subcellularLocation>
</comment>
<comment type="domain">
    <text evidence="14">The HXXXXD motif is essential for acyltransferase activity and may constitute the binding site for the phosphate moiety of the glycerol-3-phosphate.</text>
</comment>
<dbReference type="EC" id="2.3.1.15" evidence="5 14"/>
<evidence type="ECO:0000313" key="16">
    <source>
        <dbReference type="EMBL" id="VFP82936.1"/>
    </source>
</evidence>
<sequence length="810" mass="94262">MFINGRLSDFFCNRLIKTFVHNQACQNNLDIDSTYPIIYLLCEHSKIDLFALREQCLQLDLPDPLKPIEIAGRIFPHYLYLQDLTMQHSSYMTHLASFACLNDILLLHEYQVALDVQVVLVSIIFGRMPSREPQNISYIKKYAELYGMYKFFSVCIFGRDSVIRFSQKVSIRQIMTKYGHDKEIIHKLIRVARIHFIRERLATVGPRLLERHYLLQKLLQSKVITQAIEEEAKKKNISHKKAQKNTIILIKEISANVSYLAIYCTDYLMRLIWEKLYQGINIRGSQRVLQLAQRGHTIVYVPCHKSHMDYLLLSYILYHQGLFLPHIAAGINLNFWPVGTIFRYLGAFFIRREFKCNKLYSTVFREYLGELFDRGYSVEYFVEGGRSRSGYLRSPKTGMLLVTLQSMLRATNRPISLVPIYIGYEHVLEVRSYKNELRGMTKKKEGFRSIVHGLRYLRNFGQSYVNFGEPLSLVNYLNRHIPEWRKGVNPRSSQHPAWLTPVVHNIAQEIMIRINNAAAVNAINLSVTALLAAQECSLTRQQLMEQLACYLQLLKNVPYSLETTIPNMTEHELIEHALCMKKIKTQKDSTGQVIILPEEPVGWLSYYRNNIYHMLVVPSLIATILIQYKKISRIELYRQVGIIYPILKSELFLRWHVNELPHLLDLLVSEFARQEFLRQEKNIISLKEDNCYKLKLLASGIRETLQLYTIILSIWMQQPQVTRKLLVKKSSVVARRLSVLCHIRTLEFCDKAILTPIIFAIYDAGYIKDSLCLNDAEESNIQHVYVILSNLISQDIKIAIESTVKNHTCI</sequence>
<evidence type="ECO:0000256" key="11">
    <source>
        <dbReference type="ARBA" id="ARBA00023264"/>
    </source>
</evidence>
<keyword evidence="12 14" id="KW-0012">Acyltransferase</keyword>
<dbReference type="GO" id="GO:0016024">
    <property type="term" value="P:CDP-diacylglycerol biosynthetic process"/>
    <property type="evidence" value="ECO:0007669"/>
    <property type="project" value="UniProtKB-UniRule"/>
</dbReference>
<comment type="pathway">
    <text evidence="3">Lipid metabolism.</text>
</comment>
<feature type="domain" description="Phospholipid/glycerol acyltransferase" evidence="15">
    <location>
        <begin position="298"/>
        <end position="425"/>
    </location>
</feature>
<dbReference type="GO" id="GO:0005886">
    <property type="term" value="C:plasma membrane"/>
    <property type="evidence" value="ECO:0007669"/>
    <property type="project" value="UniProtKB-SubCell"/>
</dbReference>
<dbReference type="InterPro" id="IPR041728">
    <property type="entry name" value="GPAT/DHAPAT_LPLAT"/>
</dbReference>
<comment type="similarity">
    <text evidence="4 14">Belongs to the GPAT/DAPAT family.</text>
</comment>
<keyword evidence="10 14" id="KW-0594">Phospholipid biosynthesis</keyword>
<dbReference type="Pfam" id="PF19277">
    <property type="entry name" value="GPAT_C"/>
    <property type="match status" value="1"/>
</dbReference>
<evidence type="ECO:0000256" key="14">
    <source>
        <dbReference type="HAMAP-Rule" id="MF_00393"/>
    </source>
</evidence>
<proteinExistence type="inferred from homology"/>
<dbReference type="PIRSF" id="PIRSF500064">
    <property type="entry name" value="GPAT"/>
    <property type="match status" value="1"/>
</dbReference>
<evidence type="ECO:0000256" key="8">
    <source>
        <dbReference type="ARBA" id="ARBA00022679"/>
    </source>
</evidence>
<keyword evidence="9 14" id="KW-0472">Membrane</keyword>
<comment type="pathway">
    <text evidence="2 14">Phospholipid metabolism; CDP-diacylglycerol biosynthesis; CDP-diacylglycerol from sn-glycerol 3-phosphate: step 1/3.</text>
</comment>
<evidence type="ECO:0000256" key="6">
    <source>
        <dbReference type="ARBA" id="ARBA00013432"/>
    </source>
</evidence>
<keyword evidence="8 14" id="KW-0808">Transferase</keyword>
<dbReference type="HAMAP" id="MF_00393">
    <property type="entry name" value="Glyc3P_acyltrans"/>
    <property type="match status" value="1"/>
</dbReference>
<dbReference type="GO" id="GO:0004366">
    <property type="term" value="F:glycerol-3-phosphate O-acyltransferase activity"/>
    <property type="evidence" value="ECO:0007669"/>
    <property type="project" value="UniProtKB-UniRule"/>
</dbReference>
<dbReference type="SUPFAM" id="SSF69593">
    <property type="entry name" value="Glycerol-3-phosphate (1)-acyltransferase"/>
    <property type="match status" value="1"/>
</dbReference>
<dbReference type="PANTHER" id="PTHR12563">
    <property type="entry name" value="GLYCEROL-3-PHOSPHATE ACYLTRANSFERASE"/>
    <property type="match status" value="1"/>
</dbReference>
<evidence type="ECO:0000256" key="10">
    <source>
        <dbReference type="ARBA" id="ARBA00023209"/>
    </source>
</evidence>
<dbReference type="NCBIfam" id="TIGR03703">
    <property type="entry name" value="plsB"/>
    <property type="match status" value="1"/>
</dbReference>
<evidence type="ECO:0000256" key="7">
    <source>
        <dbReference type="ARBA" id="ARBA00022475"/>
    </source>
</evidence>
<dbReference type="InterPro" id="IPR028354">
    <property type="entry name" value="GPAT_PlsB"/>
</dbReference>
<organism evidence="16 17">
    <name type="scientific">Candidatus Erwinia haradaeae</name>
    <dbReference type="NCBI Taxonomy" id="1922217"/>
    <lineage>
        <taxon>Bacteria</taxon>
        <taxon>Pseudomonadati</taxon>
        <taxon>Pseudomonadota</taxon>
        <taxon>Gammaproteobacteria</taxon>
        <taxon>Enterobacterales</taxon>
        <taxon>Erwiniaceae</taxon>
        <taxon>Erwinia</taxon>
    </lineage>
</organism>
<evidence type="ECO:0000256" key="3">
    <source>
        <dbReference type="ARBA" id="ARBA00005189"/>
    </source>
</evidence>
<dbReference type="InterPro" id="IPR022284">
    <property type="entry name" value="GPAT/DHAPAT"/>
</dbReference>
<dbReference type="OrthoDB" id="335193at2"/>
<keyword evidence="14" id="KW-0444">Lipid biosynthesis</keyword>
<dbReference type="NCBIfam" id="NF003441">
    <property type="entry name" value="PRK04974.1"/>
    <property type="match status" value="1"/>
</dbReference>
<dbReference type="GO" id="GO:0006631">
    <property type="term" value="P:fatty acid metabolic process"/>
    <property type="evidence" value="ECO:0007669"/>
    <property type="project" value="TreeGrafter"/>
</dbReference>
<dbReference type="InterPro" id="IPR045520">
    <property type="entry name" value="GPAT/DHAPAT_C"/>
</dbReference>
<name>A0A451D9L3_9GAMM</name>
<evidence type="ECO:0000313" key="17">
    <source>
        <dbReference type="Proteomes" id="UP000294368"/>
    </source>
</evidence>
<dbReference type="InterPro" id="IPR002123">
    <property type="entry name" value="Plipid/glycerol_acylTrfase"/>
</dbReference>
<evidence type="ECO:0000256" key="1">
    <source>
        <dbReference type="ARBA" id="ARBA00004413"/>
    </source>
</evidence>
<dbReference type="CDD" id="cd07993">
    <property type="entry name" value="LPLAT_DHAPAT-like"/>
    <property type="match status" value="1"/>
</dbReference>